<name>A0A9Q2FPF8_GLUJA</name>
<accession>A0A9Q2FPF8</accession>
<dbReference type="EMBL" id="JABCQN010000005">
    <property type="protein sequence ID" value="MBF0871477.1"/>
    <property type="molecule type" value="Genomic_DNA"/>
</dbReference>
<organism evidence="1 2">
    <name type="scientific">Gluconobacter japonicus</name>
    <dbReference type="NCBI Taxonomy" id="376620"/>
    <lineage>
        <taxon>Bacteria</taxon>
        <taxon>Pseudomonadati</taxon>
        <taxon>Pseudomonadota</taxon>
        <taxon>Alphaproteobacteria</taxon>
        <taxon>Acetobacterales</taxon>
        <taxon>Acetobacteraceae</taxon>
        <taxon>Gluconobacter</taxon>
    </lineage>
</organism>
<dbReference type="AlphaFoldDB" id="A0A9Q2FPF8"/>
<dbReference type="Proteomes" id="UP000661006">
    <property type="component" value="Unassembled WGS sequence"/>
</dbReference>
<reference evidence="1" key="2">
    <citation type="submission" date="2020-11" db="EMBL/GenBank/DDBJ databases">
        <title>Description of novel Gluconobacter species.</title>
        <authorList>
            <person name="Cleenwerck I."/>
            <person name="Cnockaert M."/>
            <person name="Borremans W."/>
            <person name="Wieme A.D."/>
            <person name="De Vuyst L."/>
            <person name="Vandamme P."/>
        </authorList>
    </citation>
    <scope>NUCLEOTIDE SEQUENCE</scope>
    <source>
        <strain evidence="1">R71697</strain>
    </source>
</reference>
<gene>
    <name evidence="1" type="ORF">HKD32_11535</name>
</gene>
<protein>
    <submittedName>
        <fullName evidence="1">Uncharacterized protein</fullName>
    </submittedName>
</protein>
<dbReference type="GeneID" id="81475332"/>
<dbReference type="RefSeq" id="WP_061929382.1">
    <property type="nucleotide sequence ID" value="NZ_JABCQN010000005.1"/>
</dbReference>
<comment type="caution">
    <text evidence="1">The sequence shown here is derived from an EMBL/GenBank/DDBJ whole genome shotgun (WGS) entry which is preliminary data.</text>
</comment>
<evidence type="ECO:0000313" key="2">
    <source>
        <dbReference type="Proteomes" id="UP000661006"/>
    </source>
</evidence>
<reference evidence="1" key="1">
    <citation type="submission" date="2020-04" db="EMBL/GenBank/DDBJ databases">
        <authorList>
            <person name="Sombolestani A."/>
        </authorList>
    </citation>
    <scope>NUCLEOTIDE SEQUENCE</scope>
    <source>
        <strain evidence="1">R71697</strain>
    </source>
</reference>
<sequence>MPLSPNAKDWLGLCSALTLVVALSVFGFLGWGKVSGDDSITHVAIAKVISVEKITGDSDDPVSYKVTYDLHGHPLSNYFSEEWYESHKTRKHFLITYRMANGYHVDSVR</sequence>
<proteinExistence type="predicted"/>
<evidence type="ECO:0000313" key="1">
    <source>
        <dbReference type="EMBL" id="MBF0871477.1"/>
    </source>
</evidence>